<evidence type="ECO:0000313" key="2">
    <source>
        <dbReference type="Proteomes" id="UP000485058"/>
    </source>
</evidence>
<evidence type="ECO:0000313" key="1">
    <source>
        <dbReference type="EMBL" id="GFH23515.1"/>
    </source>
</evidence>
<accession>A0A699ZNJ5</accession>
<dbReference type="Proteomes" id="UP000485058">
    <property type="component" value="Unassembled WGS sequence"/>
</dbReference>
<dbReference type="AlphaFoldDB" id="A0A699ZNJ5"/>
<name>A0A699ZNJ5_HAELA</name>
<comment type="caution">
    <text evidence="1">The sequence shown here is derived from an EMBL/GenBank/DDBJ whole genome shotgun (WGS) entry which is preliminary data.</text>
</comment>
<keyword evidence="2" id="KW-1185">Reference proteome</keyword>
<gene>
    <name evidence="1" type="ORF">HaLaN_21137</name>
</gene>
<protein>
    <submittedName>
        <fullName evidence="1">Uncharacterized protein</fullName>
    </submittedName>
</protein>
<feature type="non-terminal residue" evidence="1">
    <location>
        <position position="70"/>
    </location>
</feature>
<sequence length="70" mass="7320">MTHRMCSPDAQDSMAAKSGWMASSCCWEVPGGRQIISVPDQLAAVWHAAPPPSSNVCSHPGQLASSLQGV</sequence>
<reference evidence="1 2" key="1">
    <citation type="submission" date="2020-02" db="EMBL/GenBank/DDBJ databases">
        <title>Draft genome sequence of Haematococcus lacustris strain NIES-144.</title>
        <authorList>
            <person name="Morimoto D."/>
            <person name="Nakagawa S."/>
            <person name="Yoshida T."/>
            <person name="Sawayama S."/>
        </authorList>
    </citation>
    <scope>NUCLEOTIDE SEQUENCE [LARGE SCALE GENOMIC DNA]</scope>
    <source>
        <strain evidence="1 2">NIES-144</strain>
    </source>
</reference>
<feature type="non-terminal residue" evidence="1">
    <location>
        <position position="1"/>
    </location>
</feature>
<dbReference type="EMBL" id="BLLF01002291">
    <property type="protein sequence ID" value="GFH23515.1"/>
    <property type="molecule type" value="Genomic_DNA"/>
</dbReference>
<proteinExistence type="predicted"/>
<organism evidence="1 2">
    <name type="scientific">Haematococcus lacustris</name>
    <name type="common">Green alga</name>
    <name type="synonym">Haematococcus pluvialis</name>
    <dbReference type="NCBI Taxonomy" id="44745"/>
    <lineage>
        <taxon>Eukaryota</taxon>
        <taxon>Viridiplantae</taxon>
        <taxon>Chlorophyta</taxon>
        <taxon>core chlorophytes</taxon>
        <taxon>Chlorophyceae</taxon>
        <taxon>CS clade</taxon>
        <taxon>Chlamydomonadales</taxon>
        <taxon>Haematococcaceae</taxon>
        <taxon>Haematococcus</taxon>
    </lineage>
</organism>